<reference evidence="4" key="1">
    <citation type="submission" date="2023-10" db="EMBL/GenBank/DDBJ databases">
        <title>The first scallop-associated chemosynthetic bacterial symbiont.</title>
        <authorList>
            <person name="Lin Y.-T."/>
            <person name="Sun J."/>
            <person name="Ip J.C.-H."/>
            <person name="He X."/>
            <person name="Gao Z.-M."/>
            <person name="Perez M."/>
            <person name="Xu T."/>
            <person name="Qian P.-Y."/>
            <person name="Qiu J.-W."/>
        </authorList>
    </citation>
    <scope>NUCLEOTIDE SEQUENCE</scope>
    <source>
        <strain evidence="4">Gill1</strain>
    </source>
</reference>
<evidence type="ECO:0000313" key="2">
    <source>
        <dbReference type="EMBL" id="WXT99326.1"/>
    </source>
</evidence>
<evidence type="ECO:0008006" key="5">
    <source>
        <dbReference type="Google" id="ProtNLM"/>
    </source>
</evidence>
<sequence>MEYTHEKTTENHLEDWKKFLNEEEKLEFNSELEDYSWYTILDENGEVIAIFEIINVVNSHHKCTTKFN</sequence>
<dbReference type="EMBL" id="CP138327">
    <property type="protein sequence ID" value="WXT99326.1"/>
    <property type="molecule type" value="Genomic_DNA"/>
</dbReference>
<dbReference type="EMBL" id="CP138327">
    <property type="protein sequence ID" value="WXU00771.1"/>
    <property type="molecule type" value="Genomic_DNA"/>
</dbReference>
<evidence type="ECO:0000313" key="4">
    <source>
        <dbReference type="EMBL" id="WXU00771.1"/>
    </source>
</evidence>
<evidence type="ECO:0000313" key="1">
    <source>
        <dbReference type="EMBL" id="WXT99315.1"/>
    </source>
</evidence>
<name>A0AAU6PIE1_9GAMM</name>
<dbReference type="EMBL" id="CP138327">
    <property type="protein sequence ID" value="WXT99315.1"/>
    <property type="molecule type" value="Genomic_DNA"/>
</dbReference>
<evidence type="ECO:0000313" key="3">
    <source>
        <dbReference type="EMBL" id="WXU00234.1"/>
    </source>
</evidence>
<accession>A0AAU6PIE1</accession>
<proteinExistence type="predicted"/>
<organism evidence="4">
    <name type="scientific">Catillopecten margaritatus gill symbiont</name>
    <dbReference type="NCBI Taxonomy" id="3083288"/>
    <lineage>
        <taxon>Bacteria</taxon>
        <taxon>Pseudomonadati</taxon>
        <taxon>Pseudomonadota</taxon>
        <taxon>Gammaproteobacteria</taxon>
        <taxon>sulfur-oxidizing symbionts</taxon>
    </lineage>
</organism>
<gene>
    <name evidence="1" type="ORF">Ctma_0011</name>
    <name evidence="2" type="ORF">Ctma_0022</name>
    <name evidence="3" type="ORF">Ctma_0945</name>
    <name evidence="4" type="ORF">Ctma_1503</name>
</gene>
<protein>
    <recommendedName>
        <fullName evidence="5">GNAT family N-acetyltransferase</fullName>
    </recommendedName>
</protein>
<dbReference type="EMBL" id="CP138327">
    <property type="protein sequence ID" value="WXU00234.1"/>
    <property type="molecule type" value="Genomic_DNA"/>
</dbReference>
<dbReference type="AlphaFoldDB" id="A0AAU6PIE1"/>